<dbReference type="RefSeq" id="WP_167360569.1">
    <property type="nucleotide sequence ID" value="NZ_CBCSKY010000007.1"/>
</dbReference>
<dbReference type="Proteomes" id="UP000199050">
    <property type="component" value="Unassembled WGS sequence"/>
</dbReference>
<dbReference type="PROSITE" id="PS50977">
    <property type="entry name" value="HTH_TETR_2"/>
    <property type="match status" value="1"/>
</dbReference>
<dbReference type="SUPFAM" id="SSF46689">
    <property type="entry name" value="Homeodomain-like"/>
    <property type="match status" value="1"/>
</dbReference>
<dbReference type="Pfam" id="PF14278">
    <property type="entry name" value="TetR_C_8"/>
    <property type="match status" value="1"/>
</dbReference>
<name>A0A1G8FDS5_9BACL</name>
<evidence type="ECO:0000256" key="1">
    <source>
        <dbReference type="ARBA" id="ARBA00023125"/>
    </source>
</evidence>
<keyword evidence="1 2" id="KW-0238">DNA-binding</keyword>
<dbReference type="InterPro" id="IPR009057">
    <property type="entry name" value="Homeodomain-like_sf"/>
</dbReference>
<proteinExistence type="predicted"/>
<dbReference type="InterPro" id="IPR039532">
    <property type="entry name" value="TetR_C_Firmicutes"/>
</dbReference>
<organism evidence="4 5">
    <name type="scientific">Paenibacillus typhae</name>
    <dbReference type="NCBI Taxonomy" id="1174501"/>
    <lineage>
        <taxon>Bacteria</taxon>
        <taxon>Bacillati</taxon>
        <taxon>Bacillota</taxon>
        <taxon>Bacilli</taxon>
        <taxon>Bacillales</taxon>
        <taxon>Paenibacillaceae</taxon>
        <taxon>Paenibacillus</taxon>
    </lineage>
</organism>
<dbReference type="InterPro" id="IPR001647">
    <property type="entry name" value="HTH_TetR"/>
</dbReference>
<dbReference type="STRING" id="1174501.SAMN05216192_101213"/>
<evidence type="ECO:0000313" key="5">
    <source>
        <dbReference type="Proteomes" id="UP000199050"/>
    </source>
</evidence>
<sequence>MNQRERLTKLLLKQSLISLLKEKNISQISVKELCTSAGINRSTFYLHYANAYELLEHVEQEIINNTSAYLDKIEAGDNGTTYILAFLDYIKKDEELFTVMLLTSNENVLFPKRLLSEILKNIDSQLQLNVPDRLKRYTYSYLVNGSLAIIQEWIQEGFIISSNELAELIFSLADHSLLAFDTLEEK</sequence>
<dbReference type="InterPro" id="IPR050624">
    <property type="entry name" value="HTH-type_Tx_Regulator"/>
</dbReference>
<dbReference type="GO" id="GO:0003677">
    <property type="term" value="F:DNA binding"/>
    <property type="evidence" value="ECO:0007669"/>
    <property type="project" value="UniProtKB-UniRule"/>
</dbReference>
<evidence type="ECO:0000313" key="4">
    <source>
        <dbReference type="EMBL" id="SDH80263.1"/>
    </source>
</evidence>
<feature type="domain" description="HTH tetR-type" evidence="3">
    <location>
        <begin position="6"/>
        <end position="66"/>
    </location>
</feature>
<keyword evidence="5" id="KW-1185">Reference proteome</keyword>
<evidence type="ECO:0000256" key="2">
    <source>
        <dbReference type="PROSITE-ProRule" id="PRU00335"/>
    </source>
</evidence>
<dbReference type="PANTHER" id="PTHR43479">
    <property type="entry name" value="ACREF/ENVCD OPERON REPRESSOR-RELATED"/>
    <property type="match status" value="1"/>
</dbReference>
<protein>
    <submittedName>
        <fullName evidence="4">Transcriptional regulator, TetR family</fullName>
    </submittedName>
</protein>
<dbReference type="EMBL" id="FNDX01000001">
    <property type="protein sequence ID" value="SDH80263.1"/>
    <property type="molecule type" value="Genomic_DNA"/>
</dbReference>
<feature type="DNA-binding region" description="H-T-H motif" evidence="2">
    <location>
        <begin position="29"/>
        <end position="48"/>
    </location>
</feature>
<reference evidence="5" key="1">
    <citation type="submission" date="2016-10" db="EMBL/GenBank/DDBJ databases">
        <authorList>
            <person name="Varghese N."/>
            <person name="Submissions S."/>
        </authorList>
    </citation>
    <scope>NUCLEOTIDE SEQUENCE [LARGE SCALE GENOMIC DNA]</scope>
    <source>
        <strain evidence="5">CGMCC 1.11012</strain>
    </source>
</reference>
<accession>A0A1G8FDS5</accession>
<dbReference type="Gene3D" id="1.10.357.10">
    <property type="entry name" value="Tetracycline Repressor, domain 2"/>
    <property type="match status" value="1"/>
</dbReference>
<evidence type="ECO:0000259" key="3">
    <source>
        <dbReference type="PROSITE" id="PS50977"/>
    </source>
</evidence>
<dbReference type="PANTHER" id="PTHR43479:SF7">
    <property type="entry name" value="TETR-FAMILY TRANSCRIPTIONAL REGULATOR"/>
    <property type="match status" value="1"/>
</dbReference>
<dbReference type="AlphaFoldDB" id="A0A1G8FDS5"/>
<gene>
    <name evidence="4" type="ORF">SAMN05216192_101213</name>
</gene>